<evidence type="ECO:0000313" key="2">
    <source>
        <dbReference type="EMBL" id="KRZ17323.1"/>
    </source>
</evidence>
<evidence type="ECO:0000313" key="3">
    <source>
        <dbReference type="Proteomes" id="UP000055024"/>
    </source>
</evidence>
<protein>
    <submittedName>
        <fullName evidence="2">Uncharacterized protein</fullName>
    </submittedName>
</protein>
<feature type="region of interest" description="Disordered" evidence="1">
    <location>
        <begin position="1"/>
        <end position="21"/>
    </location>
</feature>
<keyword evidence="3" id="KW-1185">Reference proteome</keyword>
<accession>A0A0V1I2Y7</accession>
<dbReference type="AlphaFoldDB" id="A0A0V1I2Y7"/>
<dbReference type="EMBL" id="JYDP01000007">
    <property type="protein sequence ID" value="KRZ17323.1"/>
    <property type="molecule type" value="Genomic_DNA"/>
</dbReference>
<evidence type="ECO:0000256" key="1">
    <source>
        <dbReference type="SAM" id="MobiDB-lite"/>
    </source>
</evidence>
<dbReference type="Proteomes" id="UP000055024">
    <property type="component" value="Unassembled WGS sequence"/>
</dbReference>
<reference evidence="2 3" key="1">
    <citation type="submission" date="2015-01" db="EMBL/GenBank/DDBJ databases">
        <title>Evolution of Trichinella species and genotypes.</title>
        <authorList>
            <person name="Korhonen P.K."/>
            <person name="Edoardo P."/>
            <person name="Giuseppe L.R."/>
            <person name="Gasser R.B."/>
        </authorList>
    </citation>
    <scope>NUCLEOTIDE SEQUENCE [LARGE SCALE GENOMIC DNA]</scope>
    <source>
        <strain evidence="2">ISS1029</strain>
    </source>
</reference>
<name>A0A0V1I2Y7_9BILA</name>
<organism evidence="2 3">
    <name type="scientific">Trichinella zimbabwensis</name>
    <dbReference type="NCBI Taxonomy" id="268475"/>
    <lineage>
        <taxon>Eukaryota</taxon>
        <taxon>Metazoa</taxon>
        <taxon>Ecdysozoa</taxon>
        <taxon>Nematoda</taxon>
        <taxon>Enoplea</taxon>
        <taxon>Dorylaimia</taxon>
        <taxon>Trichinellida</taxon>
        <taxon>Trichinellidae</taxon>
        <taxon>Trichinella</taxon>
    </lineage>
</organism>
<sequence>MQNAKSIFSHIHKETGDESENFIASRGRSDRFKKRANLHNKRINGKAAVQMSRQTFLSKMFSNH</sequence>
<proteinExistence type="predicted"/>
<comment type="caution">
    <text evidence="2">The sequence shown here is derived from an EMBL/GenBank/DDBJ whole genome shotgun (WGS) entry which is preliminary data.</text>
</comment>
<gene>
    <name evidence="2" type="ORF">T11_18605</name>
</gene>